<sequence length="83" mass="9697">MDMHQRVTFHDMPGNIHLENGVVHIDFYDKTPAQNEQDTPQYCFSERLVLSLPAFLQLHDLMGQVVNRLESQGYVHRTTDQNQ</sequence>
<reference evidence="1" key="1">
    <citation type="journal article" date="2021" name="PeerJ">
        <title>Extensive microbial diversity within the chicken gut microbiome revealed by metagenomics and culture.</title>
        <authorList>
            <person name="Gilroy R."/>
            <person name="Ravi A."/>
            <person name="Getino M."/>
            <person name="Pursley I."/>
            <person name="Horton D.L."/>
            <person name="Alikhan N.F."/>
            <person name="Baker D."/>
            <person name="Gharbi K."/>
            <person name="Hall N."/>
            <person name="Watson M."/>
            <person name="Adriaenssens E.M."/>
            <person name="Foster-Nyarko E."/>
            <person name="Jarju S."/>
            <person name="Secka A."/>
            <person name="Antonio M."/>
            <person name="Oren A."/>
            <person name="Chaudhuri R.R."/>
            <person name="La Ragione R."/>
            <person name="Hildebrand F."/>
            <person name="Pallen M.J."/>
        </authorList>
    </citation>
    <scope>NUCLEOTIDE SEQUENCE</scope>
    <source>
        <strain evidence="1">ChiHecec2B26-446</strain>
    </source>
</reference>
<evidence type="ECO:0000313" key="1">
    <source>
        <dbReference type="EMBL" id="HIW00126.1"/>
    </source>
</evidence>
<accession>A0A9D1TQ54</accession>
<evidence type="ECO:0000313" key="2">
    <source>
        <dbReference type="Proteomes" id="UP000886752"/>
    </source>
</evidence>
<comment type="caution">
    <text evidence="1">The sequence shown here is derived from an EMBL/GenBank/DDBJ whole genome shotgun (WGS) entry which is preliminary data.</text>
</comment>
<dbReference type="EMBL" id="DXHV01000033">
    <property type="protein sequence ID" value="HIW00126.1"/>
    <property type="molecule type" value="Genomic_DNA"/>
</dbReference>
<organism evidence="1 2">
    <name type="scientific">Candidatus Desulfovibrio intestinipullorum</name>
    <dbReference type="NCBI Taxonomy" id="2838536"/>
    <lineage>
        <taxon>Bacteria</taxon>
        <taxon>Pseudomonadati</taxon>
        <taxon>Thermodesulfobacteriota</taxon>
        <taxon>Desulfovibrionia</taxon>
        <taxon>Desulfovibrionales</taxon>
        <taxon>Desulfovibrionaceae</taxon>
        <taxon>Desulfovibrio</taxon>
    </lineage>
</organism>
<name>A0A9D1TQ54_9BACT</name>
<protein>
    <submittedName>
        <fullName evidence="1">Uncharacterized protein</fullName>
    </submittedName>
</protein>
<reference evidence="1" key="2">
    <citation type="submission" date="2021-04" db="EMBL/GenBank/DDBJ databases">
        <authorList>
            <person name="Gilroy R."/>
        </authorList>
    </citation>
    <scope>NUCLEOTIDE SEQUENCE</scope>
    <source>
        <strain evidence="1">ChiHecec2B26-446</strain>
    </source>
</reference>
<proteinExistence type="predicted"/>
<dbReference type="AlphaFoldDB" id="A0A9D1TQ54"/>
<gene>
    <name evidence="1" type="ORF">H9894_02930</name>
</gene>
<dbReference type="Proteomes" id="UP000886752">
    <property type="component" value="Unassembled WGS sequence"/>
</dbReference>